<sequence>MQYCEIIIPDFGKTKSILEQNVCSFEGKSLDALKRALVKGREERNDCEHSQKFPEEIRQQGCPPLVWSSSTPSQPNAIRLSGTKCLSCSPEGVNLLETNPLLLIPCVRLNTTLKIRGQIQMAA</sequence>
<keyword evidence="2" id="KW-1185">Reference proteome</keyword>
<dbReference type="AlphaFoldDB" id="A0A0C2H2S4"/>
<evidence type="ECO:0000313" key="2">
    <source>
        <dbReference type="Proteomes" id="UP000054047"/>
    </source>
</evidence>
<gene>
    <name evidence="1" type="ORF">ANCDUO_05950</name>
</gene>
<accession>A0A0C2H2S4</accession>
<name>A0A0C2H2S4_9BILA</name>
<protein>
    <submittedName>
        <fullName evidence="1">Uncharacterized protein</fullName>
    </submittedName>
</protein>
<proteinExistence type="predicted"/>
<reference evidence="1 2" key="1">
    <citation type="submission" date="2013-12" db="EMBL/GenBank/DDBJ databases">
        <title>Draft genome of the parsitic nematode Ancylostoma duodenale.</title>
        <authorList>
            <person name="Mitreva M."/>
        </authorList>
    </citation>
    <scope>NUCLEOTIDE SEQUENCE [LARGE SCALE GENOMIC DNA]</scope>
    <source>
        <strain evidence="1 2">Zhejiang</strain>
    </source>
</reference>
<dbReference type="Proteomes" id="UP000054047">
    <property type="component" value="Unassembled WGS sequence"/>
</dbReference>
<evidence type="ECO:0000313" key="1">
    <source>
        <dbReference type="EMBL" id="KIH63746.1"/>
    </source>
</evidence>
<dbReference type="OrthoDB" id="10366759at2759"/>
<organism evidence="1 2">
    <name type="scientific">Ancylostoma duodenale</name>
    <dbReference type="NCBI Taxonomy" id="51022"/>
    <lineage>
        <taxon>Eukaryota</taxon>
        <taxon>Metazoa</taxon>
        <taxon>Ecdysozoa</taxon>
        <taxon>Nematoda</taxon>
        <taxon>Chromadorea</taxon>
        <taxon>Rhabditida</taxon>
        <taxon>Rhabditina</taxon>
        <taxon>Rhabditomorpha</taxon>
        <taxon>Strongyloidea</taxon>
        <taxon>Ancylostomatidae</taxon>
        <taxon>Ancylostomatinae</taxon>
        <taxon>Ancylostoma</taxon>
    </lineage>
</organism>
<dbReference type="EMBL" id="KN728458">
    <property type="protein sequence ID" value="KIH63746.1"/>
    <property type="molecule type" value="Genomic_DNA"/>
</dbReference>